<dbReference type="EMBL" id="FNIV01000003">
    <property type="protein sequence ID" value="SDO05162.1"/>
    <property type="molecule type" value="Genomic_DNA"/>
</dbReference>
<sequence length="91" mass="9947">MFVTLYGRPGCPFCVFAKDLAQRLEAAGAIDGFRYVDMPTEGLTKADLTAKVGTPVHTVPQVFLDDTPIGGFSEFDQYVRDHDLMAAAQPH</sequence>
<keyword evidence="2" id="KW-0676">Redox-active center</keyword>
<evidence type="ECO:0000313" key="5">
    <source>
        <dbReference type="Proteomes" id="UP000199075"/>
    </source>
</evidence>
<dbReference type="InterPro" id="IPR002109">
    <property type="entry name" value="Glutaredoxin"/>
</dbReference>
<evidence type="ECO:0000256" key="2">
    <source>
        <dbReference type="ARBA" id="ARBA00023284"/>
    </source>
</evidence>
<dbReference type="Pfam" id="PF00462">
    <property type="entry name" value="Glutaredoxin"/>
    <property type="match status" value="1"/>
</dbReference>
<dbReference type="RefSeq" id="WP_089677465.1">
    <property type="nucleotide sequence ID" value="NZ_FNIV01000003.1"/>
</dbReference>
<keyword evidence="1" id="KW-1015">Disulfide bond</keyword>
<dbReference type="InterPro" id="IPR014025">
    <property type="entry name" value="Glutaredoxin_subgr"/>
</dbReference>
<gene>
    <name evidence="4" type="ORF">SAMN04487957_103166</name>
</gene>
<dbReference type="OrthoDB" id="9814618at2"/>
<proteinExistence type="predicted"/>
<protein>
    <submittedName>
        <fullName evidence="4">Glutaredoxin 1</fullName>
    </submittedName>
</protein>
<dbReference type="PROSITE" id="PS00195">
    <property type="entry name" value="GLUTAREDOXIN_1"/>
    <property type="match status" value="1"/>
</dbReference>
<evidence type="ECO:0000313" key="4">
    <source>
        <dbReference type="EMBL" id="SDO05162.1"/>
    </source>
</evidence>
<feature type="domain" description="Glutaredoxin" evidence="3">
    <location>
        <begin position="3"/>
        <end position="67"/>
    </location>
</feature>
<reference evidence="5" key="1">
    <citation type="submission" date="2016-10" db="EMBL/GenBank/DDBJ databases">
        <authorList>
            <person name="Varghese N."/>
            <person name="Submissions S."/>
        </authorList>
    </citation>
    <scope>NUCLEOTIDE SEQUENCE [LARGE SCALE GENOMIC DNA]</scope>
    <source>
        <strain evidence="5">CGMCC 1.6444</strain>
    </source>
</reference>
<accession>A0A1H0GE67</accession>
<dbReference type="SUPFAM" id="SSF52833">
    <property type="entry name" value="Thioredoxin-like"/>
    <property type="match status" value="1"/>
</dbReference>
<evidence type="ECO:0000256" key="1">
    <source>
        <dbReference type="ARBA" id="ARBA00023157"/>
    </source>
</evidence>
<dbReference type="AlphaFoldDB" id="A0A1H0GE67"/>
<dbReference type="STRING" id="419597.SAMN04487957_103166"/>
<keyword evidence="5" id="KW-1185">Reference proteome</keyword>
<organism evidence="4 5">
    <name type="scientific">Halomonas shengliensis</name>
    <dbReference type="NCBI Taxonomy" id="419597"/>
    <lineage>
        <taxon>Bacteria</taxon>
        <taxon>Pseudomonadati</taxon>
        <taxon>Pseudomonadota</taxon>
        <taxon>Gammaproteobacteria</taxon>
        <taxon>Oceanospirillales</taxon>
        <taxon>Halomonadaceae</taxon>
        <taxon>Halomonas</taxon>
    </lineage>
</organism>
<evidence type="ECO:0000259" key="3">
    <source>
        <dbReference type="Pfam" id="PF00462"/>
    </source>
</evidence>
<name>A0A1H0GE67_9GAMM</name>
<dbReference type="InterPro" id="IPR036249">
    <property type="entry name" value="Thioredoxin-like_sf"/>
</dbReference>
<dbReference type="Gene3D" id="3.40.30.10">
    <property type="entry name" value="Glutaredoxin"/>
    <property type="match status" value="1"/>
</dbReference>
<dbReference type="InterPro" id="IPR011767">
    <property type="entry name" value="GLR_AS"/>
</dbReference>
<dbReference type="Proteomes" id="UP000199075">
    <property type="component" value="Unassembled WGS sequence"/>
</dbReference>
<dbReference type="PRINTS" id="PR00160">
    <property type="entry name" value="GLUTAREDOXIN"/>
</dbReference>
<dbReference type="PROSITE" id="PS51354">
    <property type="entry name" value="GLUTAREDOXIN_2"/>
    <property type="match status" value="1"/>
</dbReference>
<dbReference type="NCBIfam" id="NF008401">
    <property type="entry name" value="PRK11200.1"/>
    <property type="match status" value="1"/>
</dbReference>